<gene>
    <name evidence="2" type="ORF">EK0264_17425</name>
</gene>
<evidence type="ECO:0000313" key="2">
    <source>
        <dbReference type="EMBL" id="QHC01884.1"/>
    </source>
</evidence>
<reference evidence="2 3" key="1">
    <citation type="journal article" date="2018" name="Int. J. Syst. Evol. Microbiol.">
        <title>Epidermidibacterium keratini gen. nov., sp. nov., a member of the family Sporichthyaceae, isolated from keratin epidermis.</title>
        <authorList>
            <person name="Lee D.G."/>
            <person name="Trujillo M.E."/>
            <person name="Kang S."/>
            <person name="Nam J.J."/>
            <person name="Kim Y.J."/>
        </authorList>
    </citation>
    <scope>NUCLEOTIDE SEQUENCE [LARGE SCALE GENOMIC DNA]</scope>
    <source>
        <strain evidence="2 3">EPI-7</strain>
    </source>
</reference>
<protein>
    <submittedName>
        <fullName evidence="2">SAM-dependent methyltransferase</fullName>
    </submittedName>
</protein>
<dbReference type="RefSeq" id="WP_159547008.1">
    <property type="nucleotide sequence ID" value="NZ_CP047156.1"/>
</dbReference>
<dbReference type="EMBL" id="CP047156">
    <property type="protein sequence ID" value="QHC01884.1"/>
    <property type="molecule type" value="Genomic_DNA"/>
</dbReference>
<feature type="domain" description="Ribosomal RNA large subunit methyltransferase K/L-like methyltransferase" evidence="1">
    <location>
        <begin position="136"/>
        <end position="260"/>
    </location>
</feature>
<evidence type="ECO:0000259" key="1">
    <source>
        <dbReference type="Pfam" id="PF01170"/>
    </source>
</evidence>
<proteinExistence type="predicted"/>
<keyword evidence="2" id="KW-0808">Transferase</keyword>
<name>A0A7L4YSK7_9ACTN</name>
<dbReference type="Pfam" id="PF01170">
    <property type="entry name" value="UPF0020"/>
    <property type="match status" value="1"/>
</dbReference>
<keyword evidence="3" id="KW-1185">Reference proteome</keyword>
<dbReference type="GO" id="GO:0008168">
    <property type="term" value="F:methyltransferase activity"/>
    <property type="evidence" value="ECO:0007669"/>
    <property type="project" value="UniProtKB-KW"/>
</dbReference>
<sequence length="343" mass="36723">MSDEYAVLVAPSASRTYAADAARLAAAELRWLARGVLDDSVDAEVVTLAGVEYVALSAASAELASVVAASSSAWALFAREGALLRPVELPRRQAFPDDVVTIPKYTGKTNDQFTHLLLGLTVAASARPELLVRGRGRVLDPVCGRGTTLSTALMLGHDAVGIDVDRRDIETYAGFLATWAKTHRLPHTHRFAPLRRNKRVVAQELDFAVYADRQAQKAGDGVRVQAFVADTADAADLLKPGSVDVIVGDLPYGVHHGSHRGRDLDRRPLELVREALPAWLTVLRAGGAIGLSFNAKTLRAADLAAVLREAGLHVAEGCEEFGHRVDASIHRELLVAVRSGGAR</sequence>
<dbReference type="KEGG" id="eke:EK0264_17425"/>
<dbReference type="Proteomes" id="UP000463857">
    <property type="component" value="Chromosome"/>
</dbReference>
<evidence type="ECO:0000313" key="3">
    <source>
        <dbReference type="Proteomes" id="UP000463857"/>
    </source>
</evidence>
<accession>A0A7L4YSK7</accession>
<keyword evidence="2" id="KW-0489">Methyltransferase</keyword>
<dbReference type="InterPro" id="IPR029063">
    <property type="entry name" value="SAM-dependent_MTases_sf"/>
</dbReference>
<dbReference type="AlphaFoldDB" id="A0A7L4YSK7"/>
<dbReference type="OrthoDB" id="1637728at2"/>
<dbReference type="GO" id="GO:0032259">
    <property type="term" value="P:methylation"/>
    <property type="evidence" value="ECO:0007669"/>
    <property type="project" value="UniProtKB-KW"/>
</dbReference>
<dbReference type="Gene3D" id="3.40.50.150">
    <property type="entry name" value="Vaccinia Virus protein VP39"/>
    <property type="match status" value="1"/>
</dbReference>
<dbReference type="InParanoid" id="A0A7L4YSK7"/>
<dbReference type="SUPFAM" id="SSF53335">
    <property type="entry name" value="S-adenosyl-L-methionine-dependent methyltransferases"/>
    <property type="match status" value="1"/>
</dbReference>
<organism evidence="2 3">
    <name type="scientific">Epidermidibacterium keratini</name>
    <dbReference type="NCBI Taxonomy" id="1891644"/>
    <lineage>
        <taxon>Bacteria</taxon>
        <taxon>Bacillati</taxon>
        <taxon>Actinomycetota</taxon>
        <taxon>Actinomycetes</taxon>
        <taxon>Sporichthyales</taxon>
        <taxon>Sporichthyaceae</taxon>
        <taxon>Epidermidibacterium</taxon>
    </lineage>
</organism>
<dbReference type="InterPro" id="IPR000241">
    <property type="entry name" value="RlmKL-like_Mtase"/>
</dbReference>